<proteinExistence type="predicted"/>
<accession>A0AAP2BIH8</accession>
<organism evidence="1 2">
    <name type="scientific">Klebsiella oxytoca</name>
    <dbReference type="NCBI Taxonomy" id="571"/>
    <lineage>
        <taxon>Bacteria</taxon>
        <taxon>Pseudomonadati</taxon>
        <taxon>Pseudomonadota</taxon>
        <taxon>Gammaproteobacteria</taxon>
        <taxon>Enterobacterales</taxon>
        <taxon>Enterobacteriaceae</taxon>
        <taxon>Klebsiella/Raoultella group</taxon>
        <taxon>Klebsiella</taxon>
    </lineage>
</organism>
<dbReference type="AlphaFoldDB" id="A0AAP2BIH8"/>
<sequence length="69" mass="7691">MFADKEPSIVINGVVLDHAQAVAVRNAISTHRVWLIDNGLGDDQLGKDLCEIYQARLGEVEDIMLYPPR</sequence>
<name>A0AAP2BIH8_KLEOX</name>
<keyword evidence="2" id="KW-1185">Reference proteome</keyword>
<protein>
    <submittedName>
        <fullName evidence="1">Uncharacterized protein</fullName>
    </submittedName>
</protein>
<dbReference type="RefSeq" id="WP_210846353.1">
    <property type="nucleotide sequence ID" value="NZ_JAGKON010000013.1"/>
</dbReference>
<dbReference type="Proteomes" id="UP000673434">
    <property type="component" value="Unassembled WGS sequence"/>
</dbReference>
<comment type="caution">
    <text evidence="1">The sequence shown here is derived from an EMBL/GenBank/DDBJ whole genome shotgun (WGS) entry which is preliminary data.</text>
</comment>
<dbReference type="EMBL" id="JAGKON010000013">
    <property type="protein sequence ID" value="MBQ0600954.1"/>
    <property type="molecule type" value="Genomic_DNA"/>
</dbReference>
<reference evidence="1 2" key="1">
    <citation type="submission" date="2021-03" db="EMBL/GenBank/DDBJ databases">
        <authorList>
            <person name="Stanton E."/>
        </authorList>
    </citation>
    <scope>NUCLEOTIDE SEQUENCE [LARGE SCALE GENOMIC DNA]</scope>
    <source>
        <strain evidence="1 2">2020EL-00037</strain>
    </source>
</reference>
<gene>
    <name evidence="1" type="ORF">J7S78_14235</name>
</gene>
<evidence type="ECO:0000313" key="1">
    <source>
        <dbReference type="EMBL" id="MBQ0600954.1"/>
    </source>
</evidence>
<evidence type="ECO:0000313" key="2">
    <source>
        <dbReference type="Proteomes" id="UP000673434"/>
    </source>
</evidence>